<keyword evidence="2" id="KW-0812">Transmembrane</keyword>
<evidence type="ECO:0000313" key="3">
    <source>
        <dbReference type="EMBL" id="ALO67627.1"/>
    </source>
</evidence>
<sequence>MTTAIHQTTATDPNRDTNVVTAPRMNEDTKAILITVLAGVLLSLLLTAVMALVISSATPEQLDRITTLMQGYATIAP</sequence>
<proteinExistence type="predicted"/>
<keyword evidence="2" id="KW-1133">Transmembrane helix</keyword>
<feature type="region of interest" description="Disordered" evidence="1">
    <location>
        <begin position="1"/>
        <end position="20"/>
    </location>
</feature>
<dbReference type="AlphaFoldDB" id="A0A0S2M2E6"/>
<dbReference type="Proteomes" id="UP000059574">
    <property type="component" value="Chromosome"/>
</dbReference>
<evidence type="ECO:0000256" key="1">
    <source>
        <dbReference type="SAM" id="MobiDB-lite"/>
    </source>
</evidence>
<dbReference type="EMBL" id="CP013200">
    <property type="protein sequence ID" value="ALO67627.1"/>
    <property type="molecule type" value="Genomic_DNA"/>
</dbReference>
<reference evidence="3 4" key="2">
    <citation type="journal article" date="2016" name="J. Biotechnol.">
        <title>Complete genome sequence of Arthrobacter alpinus ERGS4:06, a yellow pigmented bacterium tolerant to cold and radiations isolated from Sikkim Himalaya.</title>
        <authorList>
            <person name="Kumar R."/>
            <person name="Singh D."/>
            <person name="Swarnkar M.K."/>
            <person name="Singh A.K."/>
            <person name="Kumar S."/>
        </authorList>
    </citation>
    <scope>NUCLEOTIDE SEQUENCE [LARGE SCALE GENOMIC DNA]</scope>
    <source>
        <strain evidence="3 4">ERGS4:06</strain>
    </source>
</reference>
<organism evidence="3 4">
    <name type="scientific">Arthrobacter alpinus</name>
    <dbReference type="NCBI Taxonomy" id="656366"/>
    <lineage>
        <taxon>Bacteria</taxon>
        <taxon>Bacillati</taxon>
        <taxon>Actinomycetota</taxon>
        <taxon>Actinomycetes</taxon>
        <taxon>Micrococcales</taxon>
        <taxon>Micrococcaceae</taxon>
        <taxon>Arthrobacter</taxon>
    </lineage>
</organism>
<name>A0A0S2M2E6_9MICC</name>
<feature type="transmembrane region" description="Helical" evidence="2">
    <location>
        <begin position="31"/>
        <end position="54"/>
    </location>
</feature>
<protein>
    <submittedName>
        <fullName evidence="3">Uncharacterized protein</fullName>
    </submittedName>
</protein>
<gene>
    <name evidence="3" type="ORF">AS189_15495</name>
</gene>
<evidence type="ECO:0000313" key="4">
    <source>
        <dbReference type="Proteomes" id="UP000059574"/>
    </source>
</evidence>
<reference evidence="4" key="1">
    <citation type="submission" date="2015-11" db="EMBL/GenBank/DDBJ databases">
        <authorList>
            <person name="Kumar R."/>
            <person name="Singh D."/>
            <person name="Swarnkar M.K."/>
            <person name="Singh A.K."/>
            <person name="Kumar S."/>
        </authorList>
    </citation>
    <scope>NUCLEOTIDE SEQUENCE [LARGE SCALE GENOMIC DNA]</scope>
    <source>
        <strain evidence="4">ERGS4:06</strain>
    </source>
</reference>
<accession>A0A0S2M2E6</accession>
<evidence type="ECO:0000256" key="2">
    <source>
        <dbReference type="SAM" id="Phobius"/>
    </source>
</evidence>
<keyword evidence="2" id="KW-0472">Membrane</keyword>
<dbReference type="OrthoDB" id="9958898at2"/>
<dbReference type="RefSeq" id="WP_062290838.1">
    <property type="nucleotide sequence ID" value="NZ_CP013200.1"/>
</dbReference>